<dbReference type="OrthoDB" id="10507967at2759"/>
<dbReference type="Proteomes" id="UP000625711">
    <property type="component" value="Unassembled WGS sequence"/>
</dbReference>
<name>A0A834LZ33_RHYFE</name>
<keyword evidence="1" id="KW-0472">Membrane</keyword>
<organism evidence="2 3">
    <name type="scientific">Rhynchophorus ferrugineus</name>
    <name type="common">Red palm weevil</name>
    <name type="synonym">Curculio ferrugineus</name>
    <dbReference type="NCBI Taxonomy" id="354439"/>
    <lineage>
        <taxon>Eukaryota</taxon>
        <taxon>Metazoa</taxon>
        <taxon>Ecdysozoa</taxon>
        <taxon>Arthropoda</taxon>
        <taxon>Hexapoda</taxon>
        <taxon>Insecta</taxon>
        <taxon>Pterygota</taxon>
        <taxon>Neoptera</taxon>
        <taxon>Endopterygota</taxon>
        <taxon>Coleoptera</taxon>
        <taxon>Polyphaga</taxon>
        <taxon>Cucujiformia</taxon>
        <taxon>Curculionidae</taxon>
        <taxon>Dryophthorinae</taxon>
        <taxon>Rhynchophorus</taxon>
    </lineage>
</organism>
<feature type="transmembrane region" description="Helical" evidence="1">
    <location>
        <begin position="48"/>
        <end position="66"/>
    </location>
</feature>
<evidence type="ECO:0000313" key="3">
    <source>
        <dbReference type="Proteomes" id="UP000625711"/>
    </source>
</evidence>
<accession>A0A834LZ33</accession>
<protein>
    <submittedName>
        <fullName evidence="2">Uncharacterized protein</fullName>
    </submittedName>
</protein>
<keyword evidence="3" id="KW-1185">Reference proteome</keyword>
<reference evidence="2" key="1">
    <citation type="submission" date="2020-08" db="EMBL/GenBank/DDBJ databases">
        <title>Genome sequencing and assembly of the red palm weevil Rhynchophorus ferrugineus.</title>
        <authorList>
            <person name="Dias G.B."/>
            <person name="Bergman C.M."/>
            <person name="Manee M."/>
        </authorList>
    </citation>
    <scope>NUCLEOTIDE SEQUENCE</scope>
    <source>
        <strain evidence="2">AA-2017</strain>
        <tissue evidence="2">Whole larva</tissue>
    </source>
</reference>
<proteinExistence type="predicted"/>
<evidence type="ECO:0000256" key="1">
    <source>
        <dbReference type="SAM" id="Phobius"/>
    </source>
</evidence>
<keyword evidence="1" id="KW-0812">Transmembrane</keyword>
<comment type="caution">
    <text evidence="2">The sequence shown here is derived from an EMBL/GenBank/DDBJ whole genome shotgun (WGS) entry which is preliminary data.</text>
</comment>
<evidence type="ECO:0000313" key="2">
    <source>
        <dbReference type="EMBL" id="KAF7264463.1"/>
    </source>
</evidence>
<dbReference type="AlphaFoldDB" id="A0A834LZ33"/>
<gene>
    <name evidence="2" type="ORF">GWI33_023171</name>
</gene>
<dbReference type="EMBL" id="JAACXV010016930">
    <property type="protein sequence ID" value="KAF7264463.1"/>
    <property type="molecule type" value="Genomic_DNA"/>
</dbReference>
<sequence>MVCKLCPHTQYSTLLRRQTSDRVTIFCNGVAFYQSFSDKDTMEKEEPVAYMTWVYLGILMTFIKYYSATASRIVYRISNLAKVVASKLVSNKFSQEGTMRTKDQLI</sequence>
<keyword evidence="1" id="KW-1133">Transmembrane helix</keyword>